<dbReference type="STRING" id="721133.SAMN05216176_101106"/>
<dbReference type="PANTHER" id="PTHR46797">
    <property type="entry name" value="HTH-TYPE TRANSCRIPTIONAL REGULATOR"/>
    <property type="match status" value="1"/>
</dbReference>
<evidence type="ECO:0000313" key="3">
    <source>
        <dbReference type="EMBL" id="EKF43558.1"/>
    </source>
</evidence>
<dbReference type="AlphaFoldDB" id="K2N7W2"/>
<comment type="caution">
    <text evidence="3">The sequence shown here is derived from an EMBL/GenBank/DDBJ whole genome shotgun (WGS) entry which is preliminary data.</text>
</comment>
<dbReference type="SMART" id="SM00530">
    <property type="entry name" value="HTH_XRE"/>
    <property type="match status" value="1"/>
</dbReference>
<dbReference type="InterPro" id="IPR011051">
    <property type="entry name" value="RmlC_Cupin_sf"/>
</dbReference>
<name>K2N7W2_9HYPH</name>
<dbReference type="InterPro" id="IPR001387">
    <property type="entry name" value="Cro/C1-type_HTH"/>
</dbReference>
<dbReference type="Gene3D" id="2.60.120.10">
    <property type="entry name" value="Jelly Rolls"/>
    <property type="match status" value="1"/>
</dbReference>
<protein>
    <submittedName>
        <fullName evidence="3">XRE family transcriptional regulator</fullName>
    </submittedName>
</protein>
<keyword evidence="4" id="KW-1185">Reference proteome</keyword>
<evidence type="ECO:0000313" key="4">
    <source>
        <dbReference type="Proteomes" id="UP000007374"/>
    </source>
</evidence>
<dbReference type="SUPFAM" id="SSF51182">
    <property type="entry name" value="RmlC-like cupins"/>
    <property type="match status" value="1"/>
</dbReference>
<dbReference type="InterPro" id="IPR050807">
    <property type="entry name" value="TransReg_Diox_bact_type"/>
</dbReference>
<keyword evidence="1" id="KW-0238">DNA-binding</keyword>
<feature type="domain" description="HTH cro/C1-type" evidence="2">
    <location>
        <begin position="13"/>
        <end position="67"/>
    </location>
</feature>
<gene>
    <name evidence="3" type="ORF">NA8A_05983</name>
</gene>
<dbReference type="Proteomes" id="UP000007374">
    <property type="component" value="Unassembled WGS sequence"/>
</dbReference>
<sequence>MENNLDHRIADRLRAMRLERNWSLDRLASESGVSRATLSRLENAEISPTAAVLGKLCGSYGITLSRLLYLAEETFPALVAASDQKIWDDPETGFRRRVVSPPAQSLSGEAIEGTLPAGSRLAYDVPPRPGLEHHLIVLEGKLSMEIEGERHDLTAGDCLRYQLRGPNVFSTAEDTGARYLVFIV</sequence>
<dbReference type="EMBL" id="AMSI01000003">
    <property type="protein sequence ID" value="EKF43558.1"/>
    <property type="molecule type" value="Genomic_DNA"/>
</dbReference>
<dbReference type="SUPFAM" id="SSF47413">
    <property type="entry name" value="lambda repressor-like DNA-binding domains"/>
    <property type="match status" value="1"/>
</dbReference>
<dbReference type="CDD" id="cd02209">
    <property type="entry name" value="cupin_XRE_C"/>
    <property type="match status" value="1"/>
</dbReference>
<reference evidence="3 4" key="1">
    <citation type="journal article" date="2012" name="J. Bacteriol.">
        <title>Genome Sequence of Nitratireductor indicus Type Strain C115.</title>
        <authorList>
            <person name="Lai Q."/>
            <person name="Li G."/>
            <person name="Yu Z."/>
            <person name="Shao Z."/>
        </authorList>
    </citation>
    <scope>NUCLEOTIDE SEQUENCE [LARGE SCALE GENOMIC DNA]</scope>
    <source>
        <strain evidence="3 4">C115</strain>
    </source>
</reference>
<dbReference type="GO" id="GO:0003700">
    <property type="term" value="F:DNA-binding transcription factor activity"/>
    <property type="evidence" value="ECO:0007669"/>
    <property type="project" value="TreeGrafter"/>
</dbReference>
<dbReference type="eggNOG" id="COG1396">
    <property type="taxonomic scope" value="Bacteria"/>
</dbReference>
<dbReference type="PANTHER" id="PTHR46797:SF10">
    <property type="entry name" value="BLR1115 PROTEIN"/>
    <property type="match status" value="1"/>
</dbReference>
<dbReference type="Pfam" id="PF01381">
    <property type="entry name" value="HTH_3"/>
    <property type="match status" value="1"/>
</dbReference>
<accession>K2N7W2</accession>
<dbReference type="RefSeq" id="WP_009449758.1">
    <property type="nucleotide sequence ID" value="NZ_AMSI01000003.1"/>
</dbReference>
<dbReference type="OrthoDB" id="189170at2"/>
<dbReference type="GO" id="GO:0003677">
    <property type="term" value="F:DNA binding"/>
    <property type="evidence" value="ECO:0007669"/>
    <property type="project" value="UniProtKB-KW"/>
</dbReference>
<dbReference type="GO" id="GO:0005829">
    <property type="term" value="C:cytosol"/>
    <property type="evidence" value="ECO:0007669"/>
    <property type="project" value="TreeGrafter"/>
</dbReference>
<dbReference type="CDD" id="cd00093">
    <property type="entry name" value="HTH_XRE"/>
    <property type="match status" value="1"/>
</dbReference>
<organism evidence="3 4">
    <name type="scientific">Nitratireductor indicus C115</name>
    <dbReference type="NCBI Taxonomy" id="1231190"/>
    <lineage>
        <taxon>Bacteria</taxon>
        <taxon>Pseudomonadati</taxon>
        <taxon>Pseudomonadota</taxon>
        <taxon>Alphaproteobacteria</taxon>
        <taxon>Hyphomicrobiales</taxon>
        <taxon>Phyllobacteriaceae</taxon>
        <taxon>Nitratireductor</taxon>
    </lineage>
</organism>
<dbReference type="PATRIC" id="fig|1231190.3.peg.1257"/>
<dbReference type="InterPro" id="IPR010982">
    <property type="entry name" value="Lambda_DNA-bd_dom_sf"/>
</dbReference>
<dbReference type="InterPro" id="IPR014710">
    <property type="entry name" value="RmlC-like_jellyroll"/>
</dbReference>
<dbReference type="Gene3D" id="1.10.260.40">
    <property type="entry name" value="lambda repressor-like DNA-binding domains"/>
    <property type="match status" value="1"/>
</dbReference>
<proteinExistence type="predicted"/>
<dbReference type="PROSITE" id="PS50943">
    <property type="entry name" value="HTH_CROC1"/>
    <property type="match status" value="1"/>
</dbReference>
<evidence type="ECO:0000259" key="2">
    <source>
        <dbReference type="PROSITE" id="PS50943"/>
    </source>
</evidence>
<evidence type="ECO:0000256" key="1">
    <source>
        <dbReference type="ARBA" id="ARBA00023125"/>
    </source>
</evidence>